<name>A0A172ZB52_9BACL</name>
<dbReference type="SMART" id="SM00028">
    <property type="entry name" value="TPR"/>
    <property type="match status" value="8"/>
</dbReference>
<dbReference type="InterPro" id="IPR027417">
    <property type="entry name" value="P-loop_NTPase"/>
</dbReference>
<dbReference type="PROSITE" id="PS50293">
    <property type="entry name" value="TPR_REGION"/>
    <property type="match status" value="2"/>
</dbReference>
<dbReference type="OrthoDB" id="9769030at2"/>
<accession>A0A172ZB52</accession>
<dbReference type="InterPro" id="IPR019734">
    <property type="entry name" value="TPR_rpt"/>
</dbReference>
<dbReference type="EMBL" id="CP013023">
    <property type="protein sequence ID" value="ANF94848.1"/>
    <property type="molecule type" value="Genomic_DNA"/>
</dbReference>
<evidence type="ECO:0000256" key="2">
    <source>
        <dbReference type="ARBA" id="ARBA00022803"/>
    </source>
</evidence>
<dbReference type="STRING" id="1616788.AR543_01575"/>
<dbReference type="Proteomes" id="UP000078148">
    <property type="component" value="Chromosome"/>
</dbReference>
<sequence length="779" mass="91009">MKVSTVTSLTRYRSRYIPHIEQAWQQLSGSETSFLAITGAGGSGKLDTFRAFAEAQHLPHQLFYTNGSQLANGYFAGFYPLVMYMMAACEAEYPDIIARHEQSIKRLFPFMPSAAYQVPADLTNLALQEERTRFYHHEFQEKLLHGIYEFAVDYCKHSGEQFVLVIDNADQLSPTIQMLLRIMSYRQEWQESIRMVLLFDGDIHYELQNHCKQVPIQPLDRTEAEELLANNGIPAVPARTLDEMLYIASGNTADLLLLTECMDNALPVFNYLTMDTYTDFYLSRKGQAFRYALLKQYIQHDGVDDHPAAIRNYEISSSALKDQLHRQRIREMEQQPMEERIMHPFHYVSLSSEVEQLTLLAPIAIKLQEIGVYNTWFDLFSRYFINAELRTLPDGDELHNAVFVRMSFILYSLGIAKMSIPYLEFFYENFPESKLIPMILYSQSMTYGRYQVPVQLDKAEHFAMMNLEKIDSMFQDHPKHVYIKVFAENALAYIRAKQGRFDEAIELCTAGIHKMKDIYGEDKYALHQSILVYNTGQIYEILKDFDKAYEMYDHAIRLDPYYGEYYNDMANLLQNHGRLEQALEYYQKAIDLCPPYYEAHMNRAGVYEKLGRAELAYQDYLRVVELKPDTAHAYSQLSTLCYQEERYDEAEAWIDKAIYYQAGEAQFYNNKGLVLQEQQRHEEAQQCFEEAMRRNPRLSEAYSNAAVLAFEQEQYEQSLAWINQAIELDADPDYRINRGIVYRALHETEQALAEFEYARQHKQDNDYVDHLIRETTTVS</sequence>
<dbReference type="InterPro" id="IPR011990">
    <property type="entry name" value="TPR-like_helical_dom_sf"/>
</dbReference>
<dbReference type="Pfam" id="PF13424">
    <property type="entry name" value="TPR_12"/>
    <property type="match status" value="1"/>
</dbReference>
<dbReference type="PROSITE" id="PS50005">
    <property type="entry name" value="TPR"/>
    <property type="match status" value="5"/>
</dbReference>
<keyword evidence="5" id="KW-1185">Reference proteome</keyword>
<dbReference type="Pfam" id="PF13181">
    <property type="entry name" value="TPR_8"/>
    <property type="match status" value="2"/>
</dbReference>
<feature type="repeat" description="TPR" evidence="3">
    <location>
        <begin position="563"/>
        <end position="596"/>
    </location>
</feature>
<dbReference type="KEGG" id="pbv:AR543_01575"/>
<evidence type="ECO:0000313" key="5">
    <source>
        <dbReference type="Proteomes" id="UP000078148"/>
    </source>
</evidence>
<organism evidence="4 5">
    <name type="scientific">Paenibacillus bovis</name>
    <dbReference type="NCBI Taxonomy" id="1616788"/>
    <lineage>
        <taxon>Bacteria</taxon>
        <taxon>Bacillati</taxon>
        <taxon>Bacillota</taxon>
        <taxon>Bacilli</taxon>
        <taxon>Bacillales</taxon>
        <taxon>Paenibacillaceae</taxon>
        <taxon>Paenibacillus</taxon>
    </lineage>
</organism>
<evidence type="ECO:0008006" key="6">
    <source>
        <dbReference type="Google" id="ProtNLM"/>
    </source>
</evidence>
<gene>
    <name evidence="4" type="ORF">AR543_01575</name>
</gene>
<dbReference type="Gene3D" id="1.25.40.10">
    <property type="entry name" value="Tetratricopeptide repeat domain"/>
    <property type="match status" value="2"/>
</dbReference>
<feature type="repeat" description="TPR" evidence="3">
    <location>
        <begin position="699"/>
        <end position="732"/>
    </location>
</feature>
<dbReference type="AlphaFoldDB" id="A0A172ZB52"/>
<dbReference type="SUPFAM" id="SSF48452">
    <property type="entry name" value="TPR-like"/>
    <property type="match status" value="1"/>
</dbReference>
<dbReference type="SUPFAM" id="SSF52540">
    <property type="entry name" value="P-loop containing nucleoside triphosphate hydrolases"/>
    <property type="match status" value="1"/>
</dbReference>
<evidence type="ECO:0000256" key="3">
    <source>
        <dbReference type="PROSITE-ProRule" id="PRU00339"/>
    </source>
</evidence>
<feature type="repeat" description="TPR" evidence="3">
    <location>
        <begin position="665"/>
        <end position="698"/>
    </location>
</feature>
<reference evidence="5" key="1">
    <citation type="submission" date="2015-10" db="EMBL/GenBank/DDBJ databases">
        <title>Genome of Paenibacillus bovis sp. nov.</title>
        <authorList>
            <person name="Wu Z."/>
            <person name="Gao C."/>
            <person name="Liu Z."/>
            <person name="Zheng H."/>
        </authorList>
    </citation>
    <scope>NUCLEOTIDE SEQUENCE [LARGE SCALE GENOMIC DNA]</scope>
    <source>
        <strain evidence="5">BD3526</strain>
    </source>
</reference>
<reference evidence="4 5" key="2">
    <citation type="journal article" date="2016" name="Int. J. Syst. Evol. Microbiol.">
        <title>Paenibacillus bovis sp. nov., isolated from raw yak (Bos grunniens) milk.</title>
        <authorList>
            <person name="Gao C."/>
            <person name="Han J."/>
            <person name="Liu Z."/>
            <person name="Xu X."/>
            <person name="Hang F."/>
            <person name="Wu Z."/>
        </authorList>
    </citation>
    <scope>NUCLEOTIDE SEQUENCE [LARGE SCALE GENOMIC DNA]</scope>
    <source>
        <strain evidence="4 5">BD3526</strain>
    </source>
</reference>
<feature type="repeat" description="TPR" evidence="3">
    <location>
        <begin position="529"/>
        <end position="562"/>
    </location>
</feature>
<dbReference type="RefSeq" id="WP_060531225.1">
    <property type="nucleotide sequence ID" value="NZ_CP013023.1"/>
</dbReference>
<protein>
    <recommendedName>
        <fullName evidence="6">Orc1-like AAA ATPase domain-containing protein</fullName>
    </recommendedName>
</protein>
<keyword evidence="2 3" id="KW-0802">TPR repeat</keyword>
<keyword evidence="1" id="KW-0677">Repeat</keyword>
<evidence type="ECO:0000313" key="4">
    <source>
        <dbReference type="EMBL" id="ANF94848.1"/>
    </source>
</evidence>
<dbReference type="InterPro" id="IPR051685">
    <property type="entry name" value="Ycf3/AcsC/BcsC/TPR_MFPF"/>
</dbReference>
<dbReference type="Pfam" id="PF13432">
    <property type="entry name" value="TPR_16"/>
    <property type="match status" value="1"/>
</dbReference>
<dbReference type="PANTHER" id="PTHR44943:SF8">
    <property type="entry name" value="TPR REPEAT-CONTAINING PROTEIN MJ0263"/>
    <property type="match status" value="1"/>
</dbReference>
<evidence type="ECO:0000256" key="1">
    <source>
        <dbReference type="ARBA" id="ARBA00022737"/>
    </source>
</evidence>
<dbReference type="PANTHER" id="PTHR44943">
    <property type="entry name" value="CELLULOSE SYNTHASE OPERON PROTEIN C"/>
    <property type="match status" value="1"/>
</dbReference>
<proteinExistence type="predicted"/>
<feature type="repeat" description="TPR" evidence="3">
    <location>
        <begin position="597"/>
        <end position="630"/>
    </location>
</feature>